<dbReference type="PANTHER" id="PTHR30239:SF0">
    <property type="entry name" value="ACETOLACTATE SYNTHASE SMALL SUBUNIT 1, CHLOROPLASTIC"/>
    <property type="match status" value="1"/>
</dbReference>
<dbReference type="AlphaFoldDB" id="A0A9D9EJQ4"/>
<comment type="similarity">
    <text evidence="3 8">Belongs to the acetolactate synthase small subunit family.</text>
</comment>
<dbReference type="Gene3D" id="3.30.70.1150">
    <property type="entry name" value="ACT-like. Chain A, domain 2"/>
    <property type="match status" value="1"/>
</dbReference>
<comment type="function">
    <text evidence="8">Catalyzes the conversion of 2 pyruvate molecules into acetolactate in the first common step of the biosynthetic pathway of the branched-amino acids such as leucine, isoleucine, and valine.</text>
</comment>
<evidence type="ECO:0000313" key="10">
    <source>
        <dbReference type="EMBL" id="MBO8448223.1"/>
    </source>
</evidence>
<dbReference type="Proteomes" id="UP000810252">
    <property type="component" value="Unassembled WGS sequence"/>
</dbReference>
<dbReference type="GO" id="GO:0009097">
    <property type="term" value="P:isoleucine biosynthetic process"/>
    <property type="evidence" value="ECO:0007669"/>
    <property type="project" value="UniProtKB-UniRule"/>
</dbReference>
<dbReference type="InterPro" id="IPR019455">
    <property type="entry name" value="Acetolactate_synth_ssu_C"/>
</dbReference>
<dbReference type="SUPFAM" id="SSF55021">
    <property type="entry name" value="ACT-like"/>
    <property type="match status" value="2"/>
</dbReference>
<keyword evidence="5 8" id="KW-0028">Amino-acid biosynthesis</keyword>
<evidence type="ECO:0000256" key="2">
    <source>
        <dbReference type="ARBA" id="ARBA00005025"/>
    </source>
</evidence>
<dbReference type="EC" id="2.2.1.6" evidence="8"/>
<dbReference type="EMBL" id="JADIMQ010000045">
    <property type="protein sequence ID" value="MBO8448223.1"/>
    <property type="molecule type" value="Genomic_DNA"/>
</dbReference>
<comment type="pathway">
    <text evidence="1 8">Amino-acid biosynthesis; L-isoleucine biosynthesis; L-isoleucine from 2-oxobutanoate: step 1/4.</text>
</comment>
<dbReference type="InterPro" id="IPR045865">
    <property type="entry name" value="ACT-like_dom_sf"/>
</dbReference>
<reference evidence="10" key="1">
    <citation type="submission" date="2020-10" db="EMBL/GenBank/DDBJ databases">
        <authorList>
            <person name="Gilroy R."/>
        </authorList>
    </citation>
    <scope>NUCLEOTIDE SEQUENCE</scope>
    <source>
        <strain evidence="10">20514</strain>
    </source>
</reference>
<gene>
    <name evidence="10" type="primary">ilvN</name>
    <name evidence="10" type="ORF">IAC29_02995</name>
</gene>
<dbReference type="GO" id="GO:0005829">
    <property type="term" value="C:cytosol"/>
    <property type="evidence" value="ECO:0007669"/>
    <property type="project" value="TreeGrafter"/>
</dbReference>
<evidence type="ECO:0000313" key="11">
    <source>
        <dbReference type="Proteomes" id="UP000810252"/>
    </source>
</evidence>
<evidence type="ECO:0000256" key="1">
    <source>
        <dbReference type="ARBA" id="ARBA00004974"/>
    </source>
</evidence>
<protein>
    <recommendedName>
        <fullName evidence="8">Acetolactate synthase small subunit</fullName>
        <shortName evidence="8">AHAS</shortName>
        <shortName evidence="8">ALS</shortName>
        <ecNumber evidence="8">2.2.1.6</ecNumber>
    </recommendedName>
    <alternativeName>
        <fullName evidence="8">Acetohydroxy-acid synthase small subunit</fullName>
    </alternativeName>
</protein>
<keyword evidence="6 8" id="KW-0100">Branched-chain amino acid biosynthesis</keyword>
<sequence length="186" mass="21207">MEDNTTLYTIIVHSENFSGILNQVAAVFTRLQVNIESLNVSASSMRNVHKFTISCKTTARNIDKILKQINKKLDVINAAAYTDDDIFQSEIAMFKISTDEFKNWDDTSRLLRGYNTHIVEVTPEFLVVELAGSSEAIDSLYSELDKIGCVRQFVRSGKVAVTSSPLEKVNDLLSRRQERYRYRTEQ</sequence>
<dbReference type="Gene3D" id="3.30.70.260">
    <property type="match status" value="1"/>
</dbReference>
<feature type="domain" description="ACT" evidence="9">
    <location>
        <begin position="9"/>
        <end position="83"/>
    </location>
</feature>
<evidence type="ECO:0000256" key="8">
    <source>
        <dbReference type="RuleBase" id="RU368092"/>
    </source>
</evidence>
<evidence type="ECO:0000256" key="4">
    <source>
        <dbReference type="ARBA" id="ARBA00011744"/>
    </source>
</evidence>
<dbReference type="PANTHER" id="PTHR30239">
    <property type="entry name" value="ACETOLACTATE SYNTHASE SMALL SUBUNIT"/>
    <property type="match status" value="1"/>
</dbReference>
<keyword evidence="8 10" id="KW-0808">Transferase</keyword>
<organism evidence="10 11">
    <name type="scientific">Candidatus Cryptobacteroides merdigallinarum</name>
    <dbReference type="NCBI Taxonomy" id="2840770"/>
    <lineage>
        <taxon>Bacteria</taxon>
        <taxon>Pseudomonadati</taxon>
        <taxon>Bacteroidota</taxon>
        <taxon>Bacteroidia</taxon>
        <taxon>Bacteroidales</taxon>
        <taxon>Candidatus Cryptobacteroides</taxon>
    </lineage>
</organism>
<dbReference type="CDD" id="cd04878">
    <property type="entry name" value="ACT_AHAS"/>
    <property type="match status" value="1"/>
</dbReference>
<evidence type="ECO:0000256" key="3">
    <source>
        <dbReference type="ARBA" id="ARBA00006341"/>
    </source>
</evidence>
<dbReference type="InterPro" id="IPR002912">
    <property type="entry name" value="ACT_dom"/>
</dbReference>
<dbReference type="InterPro" id="IPR054480">
    <property type="entry name" value="AHAS_small-like_ACT"/>
</dbReference>
<dbReference type="GO" id="GO:0009099">
    <property type="term" value="P:L-valine biosynthetic process"/>
    <property type="evidence" value="ECO:0007669"/>
    <property type="project" value="UniProtKB-UniRule"/>
</dbReference>
<evidence type="ECO:0000256" key="5">
    <source>
        <dbReference type="ARBA" id="ARBA00022605"/>
    </source>
</evidence>
<proteinExistence type="inferred from homology"/>
<name>A0A9D9EJQ4_9BACT</name>
<evidence type="ECO:0000256" key="6">
    <source>
        <dbReference type="ARBA" id="ARBA00023304"/>
    </source>
</evidence>
<dbReference type="InterPro" id="IPR027271">
    <property type="entry name" value="Acetolactate_synth/TF_NikR_C"/>
</dbReference>
<comment type="catalytic activity">
    <reaction evidence="7 8">
        <text>2 pyruvate + H(+) = (2S)-2-acetolactate + CO2</text>
        <dbReference type="Rhea" id="RHEA:25249"/>
        <dbReference type="ChEBI" id="CHEBI:15361"/>
        <dbReference type="ChEBI" id="CHEBI:15378"/>
        <dbReference type="ChEBI" id="CHEBI:16526"/>
        <dbReference type="ChEBI" id="CHEBI:58476"/>
        <dbReference type="EC" id="2.2.1.6"/>
    </reaction>
</comment>
<dbReference type="Pfam" id="PF22629">
    <property type="entry name" value="ACT_AHAS_ss"/>
    <property type="match status" value="1"/>
</dbReference>
<dbReference type="PROSITE" id="PS51671">
    <property type="entry name" value="ACT"/>
    <property type="match status" value="1"/>
</dbReference>
<reference evidence="10" key="2">
    <citation type="journal article" date="2021" name="PeerJ">
        <title>Extensive microbial diversity within the chicken gut microbiome revealed by metagenomics and culture.</title>
        <authorList>
            <person name="Gilroy R."/>
            <person name="Ravi A."/>
            <person name="Getino M."/>
            <person name="Pursley I."/>
            <person name="Horton D.L."/>
            <person name="Alikhan N.F."/>
            <person name="Baker D."/>
            <person name="Gharbi K."/>
            <person name="Hall N."/>
            <person name="Watson M."/>
            <person name="Adriaenssens E.M."/>
            <person name="Foster-Nyarko E."/>
            <person name="Jarju S."/>
            <person name="Secka A."/>
            <person name="Antonio M."/>
            <person name="Oren A."/>
            <person name="Chaudhuri R.R."/>
            <person name="La Ragione R."/>
            <person name="Hildebrand F."/>
            <person name="Pallen M.J."/>
        </authorList>
    </citation>
    <scope>NUCLEOTIDE SEQUENCE</scope>
    <source>
        <strain evidence="10">20514</strain>
    </source>
</reference>
<accession>A0A9D9EJQ4</accession>
<dbReference type="NCBIfam" id="TIGR00119">
    <property type="entry name" value="acolac_sm"/>
    <property type="match status" value="1"/>
</dbReference>
<comment type="subunit">
    <text evidence="4 8">Dimer of large and small chains.</text>
</comment>
<dbReference type="GO" id="GO:1990610">
    <property type="term" value="F:acetolactate synthase regulator activity"/>
    <property type="evidence" value="ECO:0007669"/>
    <property type="project" value="UniProtKB-UniRule"/>
</dbReference>
<dbReference type="InterPro" id="IPR004789">
    <property type="entry name" value="Acetalactate_synth_ssu"/>
</dbReference>
<dbReference type="Pfam" id="PF10369">
    <property type="entry name" value="ALS_ss_C"/>
    <property type="match status" value="1"/>
</dbReference>
<evidence type="ECO:0000259" key="9">
    <source>
        <dbReference type="PROSITE" id="PS51671"/>
    </source>
</evidence>
<comment type="caution">
    <text evidence="10">The sequence shown here is derived from an EMBL/GenBank/DDBJ whole genome shotgun (WGS) entry which is preliminary data.</text>
</comment>
<evidence type="ECO:0000256" key="7">
    <source>
        <dbReference type="ARBA" id="ARBA00048670"/>
    </source>
</evidence>
<dbReference type="GO" id="GO:0003984">
    <property type="term" value="F:acetolactate synthase activity"/>
    <property type="evidence" value="ECO:0007669"/>
    <property type="project" value="UniProtKB-UniRule"/>
</dbReference>
<comment type="pathway">
    <text evidence="2 8">Amino-acid biosynthesis; L-valine biosynthesis; L-valine from pyruvate: step 1/4.</text>
</comment>
<dbReference type="InterPro" id="IPR039557">
    <property type="entry name" value="AHAS_ACT"/>
</dbReference>